<dbReference type="InterPro" id="IPR050471">
    <property type="entry name" value="AB_hydrolase"/>
</dbReference>
<accession>A0AAJ0CIR4</accession>
<evidence type="ECO:0000313" key="3">
    <source>
        <dbReference type="Proteomes" id="UP001251528"/>
    </source>
</evidence>
<dbReference type="AlphaFoldDB" id="A0AAJ0CIR4"/>
<dbReference type="Proteomes" id="UP001251528">
    <property type="component" value="Unassembled WGS sequence"/>
</dbReference>
<protein>
    <recommendedName>
        <fullName evidence="1">AB hydrolase-1 domain-containing protein</fullName>
    </recommendedName>
</protein>
<dbReference type="InterPro" id="IPR029058">
    <property type="entry name" value="AB_hydrolase_fold"/>
</dbReference>
<gene>
    <name evidence="2" type="ORF">QQS21_008506</name>
</gene>
<keyword evidence="3" id="KW-1185">Reference proteome</keyword>
<dbReference type="PANTHER" id="PTHR43433">
    <property type="entry name" value="HYDROLASE, ALPHA/BETA FOLD FAMILY PROTEIN"/>
    <property type="match status" value="1"/>
</dbReference>
<dbReference type="Gene3D" id="3.40.50.1820">
    <property type="entry name" value="alpha/beta hydrolase"/>
    <property type="match status" value="1"/>
</dbReference>
<dbReference type="InterPro" id="IPR000073">
    <property type="entry name" value="AB_hydrolase_1"/>
</dbReference>
<reference evidence="2" key="1">
    <citation type="submission" date="2023-06" db="EMBL/GenBank/DDBJ databases">
        <title>Conoideocrella luteorostrata (Hypocreales: Clavicipitaceae), a potential biocontrol fungus for elongate hemlock scale in United States Christmas tree production areas.</title>
        <authorList>
            <person name="Barrett H."/>
            <person name="Lovett B."/>
            <person name="Macias A.M."/>
            <person name="Stajich J.E."/>
            <person name="Kasson M.T."/>
        </authorList>
    </citation>
    <scope>NUCLEOTIDE SEQUENCE</scope>
    <source>
        <strain evidence="2">ARSEF 14590</strain>
    </source>
</reference>
<sequence>MVAQATRRAIPHFGIIIRRYSTPSATRDSQILPLPDGRVLGFSESGISTGYPVLFFHGFPSSRLEANYIDGLARKQNLRVITPDRPGFGISTLQPNRRIMDWPADVKSLTAHLDLSRFAILGGSGGGPYALAYAKALPPETLSAVGLLASAPPWEAGTSDLMRTQKIAHHLSTNWPSTMRLFSDVLVATTRKVLSSTVGTFLVNKMLEKSNAAAVSKESSPKGNHAMKSSIDHQREQMLRALFEGFAQGAEGFVHEAKLLTHPWGIDFEGVAYDGIQIWHGSRDVNAPISMIRWMAKRLPWAELHEFDDTHFSLAQHLDRILGDLVTEEEKGISR</sequence>
<dbReference type="PRINTS" id="PR00111">
    <property type="entry name" value="ABHYDROLASE"/>
</dbReference>
<dbReference type="SUPFAM" id="SSF53474">
    <property type="entry name" value="alpha/beta-Hydrolases"/>
    <property type="match status" value="1"/>
</dbReference>
<dbReference type="Pfam" id="PF00561">
    <property type="entry name" value="Abhydrolase_1"/>
    <property type="match status" value="1"/>
</dbReference>
<organism evidence="2 3">
    <name type="scientific">Conoideocrella luteorostrata</name>
    <dbReference type="NCBI Taxonomy" id="1105319"/>
    <lineage>
        <taxon>Eukaryota</taxon>
        <taxon>Fungi</taxon>
        <taxon>Dikarya</taxon>
        <taxon>Ascomycota</taxon>
        <taxon>Pezizomycotina</taxon>
        <taxon>Sordariomycetes</taxon>
        <taxon>Hypocreomycetidae</taxon>
        <taxon>Hypocreales</taxon>
        <taxon>Clavicipitaceae</taxon>
        <taxon>Conoideocrella</taxon>
    </lineage>
</organism>
<dbReference type="EMBL" id="JASWJB010000195">
    <property type="protein sequence ID" value="KAK2593798.1"/>
    <property type="molecule type" value="Genomic_DNA"/>
</dbReference>
<proteinExistence type="predicted"/>
<feature type="domain" description="AB hydrolase-1" evidence="1">
    <location>
        <begin position="51"/>
        <end position="166"/>
    </location>
</feature>
<dbReference type="PANTHER" id="PTHR43433:SF10">
    <property type="entry name" value="AB HYDROLASE-1 DOMAIN-CONTAINING PROTEIN"/>
    <property type="match status" value="1"/>
</dbReference>
<name>A0AAJ0CIR4_9HYPO</name>
<evidence type="ECO:0000259" key="1">
    <source>
        <dbReference type="Pfam" id="PF00561"/>
    </source>
</evidence>
<comment type="caution">
    <text evidence="2">The sequence shown here is derived from an EMBL/GenBank/DDBJ whole genome shotgun (WGS) entry which is preliminary data.</text>
</comment>
<evidence type="ECO:0000313" key="2">
    <source>
        <dbReference type="EMBL" id="KAK2593798.1"/>
    </source>
</evidence>